<feature type="domain" description="Inosine/uridine-preferring nucleoside hydrolase" evidence="3">
    <location>
        <begin position="11"/>
        <end position="297"/>
    </location>
</feature>
<gene>
    <name evidence="4" type="ORF">DFP98_15923</name>
</gene>
<sequence length="309" mass="34466">MANPADSRLRVIIDTDIGDDIDDAFALYLAVRSPELDVAGVTTVFKNTRARAQIAGRLLRLAGRDDIPVVPGASRPIVNDKVYGRSIPYEEKPPQYLAEMEGEPIDDTMTAAQFIVRTVKRSESKITLITLGALTNIATALMYEPAIADNIEKIVVMGGAYDVNLSEYNYSCDPEAAQVVLNAGIRTIAVGLDVTFRCELSETQVQALRASEDPVAQLIMRMREHWNSNHIYLHDPLAVAVSYRPEFVSLQQRRIGVEIRGEYTRGLVVNLSDFNWQRQAADSSVWVCTQVDSQSFTDFYINRVLQIHT</sequence>
<keyword evidence="1 4" id="KW-0378">Hydrolase</keyword>
<dbReference type="PANTHER" id="PTHR12304:SF4">
    <property type="entry name" value="URIDINE NUCLEOSIDASE"/>
    <property type="match status" value="1"/>
</dbReference>
<keyword evidence="2" id="KW-0326">Glycosidase</keyword>
<evidence type="ECO:0000313" key="4">
    <source>
        <dbReference type="EMBL" id="RED51974.1"/>
    </source>
</evidence>
<dbReference type="InterPro" id="IPR001910">
    <property type="entry name" value="Inosine/uridine_hydrolase_dom"/>
</dbReference>
<evidence type="ECO:0000256" key="2">
    <source>
        <dbReference type="ARBA" id="ARBA00023295"/>
    </source>
</evidence>
<dbReference type="PANTHER" id="PTHR12304">
    <property type="entry name" value="INOSINE-URIDINE PREFERRING NUCLEOSIDE HYDROLASE"/>
    <property type="match status" value="1"/>
</dbReference>
<reference evidence="4 5" key="1">
    <citation type="submission" date="2018-07" db="EMBL/GenBank/DDBJ databases">
        <title>Genomic Encyclopedia of Type Strains, Phase III (KMG-III): the genomes of soil and plant-associated and newly described type strains.</title>
        <authorList>
            <person name="Whitman W."/>
        </authorList>
    </citation>
    <scope>NUCLEOTIDE SEQUENCE [LARGE SCALE GENOMIC DNA]</scope>
    <source>
        <strain evidence="4 5">CECT 7287</strain>
    </source>
</reference>
<evidence type="ECO:0000256" key="1">
    <source>
        <dbReference type="ARBA" id="ARBA00022801"/>
    </source>
</evidence>
<dbReference type="GO" id="GO:0005829">
    <property type="term" value="C:cytosol"/>
    <property type="evidence" value="ECO:0007669"/>
    <property type="project" value="TreeGrafter"/>
</dbReference>
<dbReference type="GO" id="GO:0008477">
    <property type="term" value="F:purine nucleosidase activity"/>
    <property type="evidence" value="ECO:0007669"/>
    <property type="project" value="TreeGrafter"/>
</dbReference>
<dbReference type="InterPro" id="IPR036452">
    <property type="entry name" value="Ribo_hydro-like"/>
</dbReference>
<dbReference type="AlphaFoldDB" id="A0A3D9HR10"/>
<dbReference type="Gene3D" id="3.90.245.10">
    <property type="entry name" value="Ribonucleoside hydrolase-like"/>
    <property type="match status" value="1"/>
</dbReference>
<keyword evidence="5" id="KW-1185">Reference proteome</keyword>
<dbReference type="GO" id="GO:0006152">
    <property type="term" value="P:purine nucleoside catabolic process"/>
    <property type="evidence" value="ECO:0007669"/>
    <property type="project" value="TreeGrafter"/>
</dbReference>
<name>A0A3D9HR10_9BACL</name>
<dbReference type="EMBL" id="QRDZ01000059">
    <property type="protein sequence ID" value="RED51974.1"/>
    <property type="molecule type" value="Genomic_DNA"/>
</dbReference>
<organism evidence="4 5">
    <name type="scientific">Cohnella phaseoli</name>
    <dbReference type="NCBI Taxonomy" id="456490"/>
    <lineage>
        <taxon>Bacteria</taxon>
        <taxon>Bacillati</taxon>
        <taxon>Bacillota</taxon>
        <taxon>Bacilli</taxon>
        <taxon>Bacillales</taxon>
        <taxon>Paenibacillaceae</taxon>
        <taxon>Cohnella</taxon>
    </lineage>
</organism>
<dbReference type="SUPFAM" id="SSF53590">
    <property type="entry name" value="Nucleoside hydrolase"/>
    <property type="match status" value="1"/>
</dbReference>
<evidence type="ECO:0000259" key="3">
    <source>
        <dbReference type="Pfam" id="PF01156"/>
    </source>
</evidence>
<protein>
    <submittedName>
        <fullName evidence="4">Purine nucleosidase/pyrimidine-specific ribonucleoside hydrolase</fullName>
    </submittedName>
</protein>
<comment type="caution">
    <text evidence="4">The sequence shown here is derived from an EMBL/GenBank/DDBJ whole genome shotgun (WGS) entry which is preliminary data.</text>
</comment>
<dbReference type="InterPro" id="IPR023186">
    <property type="entry name" value="IUNH"/>
</dbReference>
<accession>A0A3D9HR10</accession>
<proteinExistence type="predicted"/>
<dbReference type="Proteomes" id="UP000256977">
    <property type="component" value="Unassembled WGS sequence"/>
</dbReference>
<dbReference type="Pfam" id="PF01156">
    <property type="entry name" value="IU_nuc_hydro"/>
    <property type="match status" value="1"/>
</dbReference>
<dbReference type="RefSeq" id="WP_181918186.1">
    <property type="nucleotide sequence ID" value="NZ_QRDZ01000059.1"/>
</dbReference>
<evidence type="ECO:0000313" key="5">
    <source>
        <dbReference type="Proteomes" id="UP000256977"/>
    </source>
</evidence>